<keyword evidence="4 14" id="KW-0547">Nucleotide-binding</keyword>
<dbReference type="Gene3D" id="1.20.58.1480">
    <property type="match status" value="1"/>
</dbReference>
<dbReference type="InterPro" id="IPR003959">
    <property type="entry name" value="ATPase_AAA_core"/>
</dbReference>
<evidence type="ECO:0000259" key="21">
    <source>
        <dbReference type="PROSITE" id="PS51787"/>
    </source>
</evidence>
<dbReference type="InterPro" id="IPR014721">
    <property type="entry name" value="Ribsml_uS5_D2-typ_fold_subgr"/>
</dbReference>
<comment type="subunit">
    <text evidence="14 15">Homohexamer. Organized in a ring with a central cavity.</text>
</comment>
<dbReference type="Gene3D" id="1.20.5.5270">
    <property type="match status" value="1"/>
</dbReference>
<evidence type="ECO:0000256" key="5">
    <source>
        <dbReference type="ARBA" id="ARBA00022801"/>
    </source>
</evidence>
<dbReference type="EC" id="3.4.21.53" evidence="11 14"/>
<keyword evidence="2 14" id="KW-0963">Cytoplasm</keyword>
<dbReference type="GO" id="GO:0006515">
    <property type="term" value="P:protein quality control for misfolded or incompletely synthesized proteins"/>
    <property type="evidence" value="ECO:0007669"/>
    <property type="project" value="UniProtKB-UniRule"/>
</dbReference>
<protein>
    <recommendedName>
        <fullName evidence="12 14">Lon protease</fullName>
        <ecNumber evidence="11 14">3.4.21.53</ecNumber>
    </recommendedName>
    <alternativeName>
        <fullName evidence="13 14">ATP-dependent protease La</fullName>
    </alternativeName>
</protein>
<evidence type="ECO:0000256" key="15">
    <source>
        <dbReference type="PIRNR" id="PIRNR001174"/>
    </source>
</evidence>
<comment type="similarity">
    <text evidence="14 15 18 19">Belongs to the peptidase S16 family.</text>
</comment>
<comment type="function">
    <text evidence="10 14">ATP-dependent serine protease that mediates the selective degradation of mutant and abnormal proteins as well as certain short-lived regulatory proteins. Required for cellular homeostasis and for survival from DNA damage and developmental changes induced by stress. Degrades polypeptides processively to yield small peptide fragments that are 5 to 10 amino acids long. Binds to DNA in a double-stranded, site-specific manner.</text>
</comment>
<feature type="binding site" evidence="14 17">
    <location>
        <begin position="348"/>
        <end position="355"/>
    </location>
    <ligand>
        <name>ATP</name>
        <dbReference type="ChEBI" id="CHEBI:30616"/>
    </ligand>
</feature>
<dbReference type="InterPro" id="IPR003593">
    <property type="entry name" value="AAA+_ATPase"/>
</dbReference>
<keyword evidence="5 14" id="KW-0378">Hydrolase</keyword>
<comment type="subcellular location">
    <subcellularLocation>
        <location evidence="1 14 15">Cytoplasm</location>
    </subcellularLocation>
</comment>
<evidence type="ECO:0000313" key="23">
    <source>
        <dbReference type="Proteomes" id="UP000541969"/>
    </source>
</evidence>
<dbReference type="EMBL" id="JACBZT010000001">
    <property type="protein sequence ID" value="NYJ07261.1"/>
    <property type="molecule type" value="Genomic_DNA"/>
</dbReference>
<dbReference type="NCBIfam" id="TIGR00763">
    <property type="entry name" value="lon"/>
    <property type="match status" value="1"/>
</dbReference>
<evidence type="ECO:0000256" key="17">
    <source>
        <dbReference type="PIRSR" id="PIRSR001174-2"/>
    </source>
</evidence>
<evidence type="ECO:0000256" key="9">
    <source>
        <dbReference type="ARBA" id="ARBA00050665"/>
    </source>
</evidence>
<evidence type="ECO:0000256" key="19">
    <source>
        <dbReference type="RuleBase" id="RU000591"/>
    </source>
</evidence>
<dbReference type="Gene3D" id="2.30.130.40">
    <property type="entry name" value="LON domain-like"/>
    <property type="match status" value="1"/>
</dbReference>
<dbReference type="GO" id="GO:0004252">
    <property type="term" value="F:serine-type endopeptidase activity"/>
    <property type="evidence" value="ECO:0007669"/>
    <property type="project" value="UniProtKB-UniRule"/>
</dbReference>
<dbReference type="PANTHER" id="PTHR10046">
    <property type="entry name" value="ATP DEPENDENT LON PROTEASE FAMILY MEMBER"/>
    <property type="match status" value="1"/>
</dbReference>
<dbReference type="InterPro" id="IPR008268">
    <property type="entry name" value="Peptidase_S16_AS"/>
</dbReference>
<dbReference type="InterPro" id="IPR008269">
    <property type="entry name" value="Lon_proteolytic"/>
</dbReference>
<feature type="active site" evidence="14 16">
    <location>
        <position position="671"/>
    </location>
</feature>
<dbReference type="Gene3D" id="3.40.50.300">
    <property type="entry name" value="P-loop containing nucleotide triphosphate hydrolases"/>
    <property type="match status" value="1"/>
</dbReference>
<gene>
    <name evidence="14" type="primary">lon</name>
    <name evidence="22" type="ORF">GGQ55_003539</name>
</gene>
<dbReference type="InterPro" id="IPR046336">
    <property type="entry name" value="Lon_prtase_N_sf"/>
</dbReference>
<dbReference type="GO" id="GO:0016887">
    <property type="term" value="F:ATP hydrolysis activity"/>
    <property type="evidence" value="ECO:0007669"/>
    <property type="project" value="UniProtKB-UniRule"/>
</dbReference>
<keyword evidence="3 14" id="KW-0645">Protease</keyword>
<dbReference type="InterPro" id="IPR054594">
    <property type="entry name" value="Lon_lid"/>
</dbReference>
<dbReference type="FunFam" id="3.40.50.300:FF:000021">
    <property type="entry name" value="Lon protease homolog"/>
    <property type="match status" value="1"/>
</dbReference>
<organism evidence="22 23">
    <name type="scientific">Petropleomorpha daqingensis</name>
    <dbReference type="NCBI Taxonomy" id="2026353"/>
    <lineage>
        <taxon>Bacteria</taxon>
        <taxon>Bacillati</taxon>
        <taxon>Actinomycetota</taxon>
        <taxon>Actinomycetes</taxon>
        <taxon>Geodermatophilales</taxon>
        <taxon>Geodermatophilaceae</taxon>
        <taxon>Petropleomorpha</taxon>
    </lineage>
</organism>
<dbReference type="PROSITE" id="PS51787">
    <property type="entry name" value="LON_N"/>
    <property type="match status" value="1"/>
</dbReference>
<dbReference type="InterPro" id="IPR004815">
    <property type="entry name" value="Lon_bac/euk-typ"/>
</dbReference>
<evidence type="ECO:0000256" key="1">
    <source>
        <dbReference type="ARBA" id="ARBA00004496"/>
    </source>
</evidence>
<dbReference type="HAMAP" id="MF_01973">
    <property type="entry name" value="lon_bact"/>
    <property type="match status" value="1"/>
</dbReference>
<dbReference type="RefSeq" id="WP_179718986.1">
    <property type="nucleotide sequence ID" value="NZ_JACBZT010000001.1"/>
</dbReference>
<dbReference type="GO" id="GO:0005524">
    <property type="term" value="F:ATP binding"/>
    <property type="evidence" value="ECO:0007669"/>
    <property type="project" value="UniProtKB-UniRule"/>
</dbReference>
<keyword evidence="7 14" id="KW-0067">ATP-binding</keyword>
<dbReference type="SMART" id="SM00464">
    <property type="entry name" value="LON"/>
    <property type="match status" value="1"/>
</dbReference>
<feature type="domain" description="Lon N-terminal" evidence="21">
    <location>
        <begin position="7"/>
        <end position="190"/>
    </location>
</feature>
<dbReference type="InterPro" id="IPR027065">
    <property type="entry name" value="Lon_Prtase"/>
</dbReference>
<dbReference type="InterPro" id="IPR027543">
    <property type="entry name" value="Lon_bac"/>
</dbReference>
<feature type="domain" description="Lon proteolytic" evidence="20">
    <location>
        <begin position="585"/>
        <end position="765"/>
    </location>
</feature>
<evidence type="ECO:0000256" key="16">
    <source>
        <dbReference type="PIRSR" id="PIRSR001174-1"/>
    </source>
</evidence>
<keyword evidence="23" id="KW-1185">Reference proteome</keyword>
<dbReference type="Proteomes" id="UP000541969">
    <property type="component" value="Unassembled WGS sequence"/>
</dbReference>
<evidence type="ECO:0000256" key="6">
    <source>
        <dbReference type="ARBA" id="ARBA00022825"/>
    </source>
</evidence>
<name>A0A853CJA5_9ACTN</name>
<comment type="caution">
    <text evidence="22">The sequence shown here is derived from an EMBL/GenBank/DDBJ whole genome shotgun (WGS) entry which is preliminary data.</text>
</comment>
<evidence type="ECO:0000256" key="12">
    <source>
        <dbReference type="ARBA" id="ARBA00071934"/>
    </source>
</evidence>
<accession>A0A853CJA5</accession>
<evidence type="ECO:0000256" key="7">
    <source>
        <dbReference type="ARBA" id="ARBA00022840"/>
    </source>
</evidence>
<dbReference type="Pfam" id="PF02190">
    <property type="entry name" value="LON_substr_bdg"/>
    <property type="match status" value="1"/>
</dbReference>
<evidence type="ECO:0000313" key="22">
    <source>
        <dbReference type="EMBL" id="NYJ07261.1"/>
    </source>
</evidence>
<evidence type="ECO:0000256" key="10">
    <source>
        <dbReference type="ARBA" id="ARBA00053875"/>
    </source>
</evidence>
<evidence type="ECO:0000256" key="2">
    <source>
        <dbReference type="ARBA" id="ARBA00022490"/>
    </source>
</evidence>
<evidence type="ECO:0000256" key="11">
    <source>
        <dbReference type="ARBA" id="ARBA00066743"/>
    </source>
</evidence>
<dbReference type="InterPro" id="IPR020568">
    <property type="entry name" value="Ribosomal_Su5_D2-typ_SF"/>
</dbReference>
<dbReference type="GO" id="GO:0043565">
    <property type="term" value="F:sequence-specific DNA binding"/>
    <property type="evidence" value="ECO:0007669"/>
    <property type="project" value="UniProtKB-UniRule"/>
</dbReference>
<feature type="active site" evidence="14 16">
    <location>
        <position position="714"/>
    </location>
</feature>
<dbReference type="PIRSF" id="PIRSF001174">
    <property type="entry name" value="Lon_proteas"/>
    <property type="match status" value="1"/>
</dbReference>
<comment type="induction">
    <text evidence="14">By heat shock.</text>
</comment>
<evidence type="ECO:0000256" key="8">
    <source>
        <dbReference type="ARBA" id="ARBA00023016"/>
    </source>
</evidence>
<evidence type="ECO:0000259" key="20">
    <source>
        <dbReference type="PROSITE" id="PS51786"/>
    </source>
</evidence>
<dbReference type="SMART" id="SM00382">
    <property type="entry name" value="AAA"/>
    <property type="match status" value="1"/>
</dbReference>
<dbReference type="PROSITE" id="PS01046">
    <property type="entry name" value="LON_SER"/>
    <property type="match status" value="1"/>
</dbReference>
<dbReference type="PROSITE" id="PS51786">
    <property type="entry name" value="LON_PROTEOLYTIC"/>
    <property type="match status" value="1"/>
</dbReference>
<dbReference type="GO" id="GO:0004176">
    <property type="term" value="F:ATP-dependent peptidase activity"/>
    <property type="evidence" value="ECO:0007669"/>
    <property type="project" value="UniProtKB-UniRule"/>
</dbReference>
<reference evidence="22 23" key="1">
    <citation type="submission" date="2020-07" db="EMBL/GenBank/DDBJ databases">
        <title>Sequencing the genomes of 1000 actinobacteria strains.</title>
        <authorList>
            <person name="Klenk H.-P."/>
        </authorList>
    </citation>
    <scope>NUCLEOTIDE SEQUENCE [LARGE SCALE GENOMIC DNA]</scope>
    <source>
        <strain evidence="22 23">DSM 104001</strain>
    </source>
</reference>
<sequence>MAEALRLPVLPLNDTVLLPGMVLPVTLDSESQAAVDASVSSADKKLLVVPRLDGVYGAVGVLATLEQVGRLPSGEPAAILRGTGRARIGTGVPGAGAALWVEATPVDDTAPTAGTAELAAEYKRLVVSVLQTRGNWQTIDSVQRMTDPGRLADLAGYASYLDARQKLELLDTTDVDDRLHRLIEWTLAHIAEMQVSEKIADDVREGMEKSQREFLLRQQLAAIRKELGEDGDGGSDYRARAEATELPDKVREAVVREIDRLEATSEQSPEGGWIRTWLDTVLDLPWNVRTPDNDDVRAARAVLDADHFGLDDVKDRMIEHLAVRARRSSRGLQLVGGRGSGAVLALVGPPGVGKTSLGESVARSLGRKFVRVALGGVRDEAEIRGHRRTYVGALPGRIVRAIREAGSMNPVVLLDEIDKVGSDYRGDPAAALLEVLDPEQNHTFRDHYLDLDLDLSDVLFLATANVIDTIPGPLLDRMEFVQLDGYTEDEKVAIARGHLLPREMDRAALTTDEVTVDDDALRAIAAEHTREAGVRQLDRALARILRKAAATLATDPAAAPLRVTRDELRTYLGRPRFTPETAERTAVPGVATGLAVTGTGGDVLFIEVTAVDGEPGLTVTGQLGDVMKESAQIALSYVRGHAAELGVDPAVLTKRLHLHVPAGAVPKDGPSAGVTMVTALTSLASGRPVRAEVGMTGEVTLSGRVLPIGGVKQKLLAADRAGLTTVFLPARNEPDLDDVPAEVRERLTVHLVGDVADLVARALEAPAAVPLAA</sequence>
<proteinExistence type="evidence at transcript level"/>
<dbReference type="SUPFAM" id="SSF52540">
    <property type="entry name" value="P-loop containing nucleoside triphosphate hydrolases"/>
    <property type="match status" value="1"/>
</dbReference>
<dbReference type="SUPFAM" id="SSF88697">
    <property type="entry name" value="PUA domain-like"/>
    <property type="match status" value="1"/>
</dbReference>
<evidence type="ECO:0000256" key="14">
    <source>
        <dbReference type="HAMAP-Rule" id="MF_01973"/>
    </source>
</evidence>
<dbReference type="InterPro" id="IPR015947">
    <property type="entry name" value="PUA-like_sf"/>
</dbReference>
<keyword evidence="8 14" id="KW-0346">Stress response</keyword>
<evidence type="ECO:0000256" key="4">
    <source>
        <dbReference type="ARBA" id="ARBA00022741"/>
    </source>
</evidence>
<dbReference type="PRINTS" id="PR00830">
    <property type="entry name" value="ENDOLAPTASE"/>
</dbReference>
<dbReference type="Gene3D" id="1.10.8.60">
    <property type="match status" value="1"/>
</dbReference>
<dbReference type="Pfam" id="PF05362">
    <property type="entry name" value="Lon_C"/>
    <property type="match status" value="1"/>
</dbReference>
<evidence type="ECO:0000256" key="3">
    <source>
        <dbReference type="ARBA" id="ARBA00022670"/>
    </source>
</evidence>
<dbReference type="InterPro" id="IPR003111">
    <property type="entry name" value="Lon_prtase_N"/>
</dbReference>
<keyword evidence="6 14" id="KW-0720">Serine protease</keyword>
<dbReference type="Pfam" id="PF00004">
    <property type="entry name" value="AAA"/>
    <property type="match status" value="1"/>
</dbReference>
<dbReference type="Pfam" id="PF22667">
    <property type="entry name" value="Lon_lid"/>
    <property type="match status" value="1"/>
</dbReference>
<dbReference type="AlphaFoldDB" id="A0A853CJA5"/>
<comment type="catalytic activity">
    <reaction evidence="9 14 15 18">
        <text>Hydrolysis of proteins in presence of ATP.</text>
        <dbReference type="EC" id="3.4.21.53"/>
    </reaction>
</comment>
<dbReference type="GO" id="GO:0005737">
    <property type="term" value="C:cytoplasm"/>
    <property type="evidence" value="ECO:0007669"/>
    <property type="project" value="UniProtKB-SubCell"/>
</dbReference>
<dbReference type="InterPro" id="IPR027417">
    <property type="entry name" value="P-loop_NTPase"/>
</dbReference>
<evidence type="ECO:0000256" key="18">
    <source>
        <dbReference type="PROSITE-ProRule" id="PRU01122"/>
    </source>
</evidence>
<dbReference type="CDD" id="cd19500">
    <property type="entry name" value="RecA-like_Lon"/>
    <property type="match status" value="1"/>
</dbReference>
<dbReference type="Gene3D" id="3.30.230.10">
    <property type="match status" value="1"/>
</dbReference>
<dbReference type="GO" id="GO:0034605">
    <property type="term" value="P:cellular response to heat"/>
    <property type="evidence" value="ECO:0007669"/>
    <property type="project" value="UniProtKB-UniRule"/>
</dbReference>
<evidence type="ECO:0000256" key="13">
    <source>
        <dbReference type="ARBA" id="ARBA00082722"/>
    </source>
</evidence>
<dbReference type="SUPFAM" id="SSF54211">
    <property type="entry name" value="Ribosomal protein S5 domain 2-like"/>
    <property type="match status" value="1"/>
</dbReference>